<dbReference type="InterPro" id="IPR000792">
    <property type="entry name" value="Tscrpt_reg_LuxR_C"/>
</dbReference>
<evidence type="ECO:0000259" key="1">
    <source>
        <dbReference type="PROSITE" id="PS50043"/>
    </source>
</evidence>
<accession>A0ABX8S3X9</accession>
<proteinExistence type="predicted"/>
<sequence>MTAARRVPVYADPGLSARELLVLKVWMQYETKGEVAEAMFIARGTVNTHLARVRKKYEAVGRRANTKARLLARALQDGHVRLEDL</sequence>
<dbReference type="EMBL" id="CP079105">
    <property type="protein sequence ID" value="QXQ12509.1"/>
    <property type="molecule type" value="Genomic_DNA"/>
</dbReference>
<dbReference type="PROSITE" id="PS50043">
    <property type="entry name" value="HTH_LUXR_2"/>
    <property type="match status" value="1"/>
</dbReference>
<evidence type="ECO:0000313" key="3">
    <source>
        <dbReference type="Proteomes" id="UP000887023"/>
    </source>
</evidence>
<dbReference type="Proteomes" id="UP000887023">
    <property type="component" value="Chromosome"/>
</dbReference>
<name>A0ABX8S3X9_9ACTN</name>
<organism evidence="2 3">
    <name type="scientific">Skermania pinensis</name>
    <dbReference type="NCBI Taxonomy" id="39122"/>
    <lineage>
        <taxon>Bacteria</taxon>
        <taxon>Bacillati</taxon>
        <taxon>Actinomycetota</taxon>
        <taxon>Actinomycetes</taxon>
        <taxon>Mycobacteriales</taxon>
        <taxon>Gordoniaceae</taxon>
        <taxon>Skermania</taxon>
    </lineage>
</organism>
<gene>
    <name evidence="2" type="ORF">KV203_11000</name>
</gene>
<reference evidence="2" key="1">
    <citation type="submission" date="2021-07" db="EMBL/GenBank/DDBJ databases">
        <title>Candidatus Kaistella beijingensis sp. nov. isolated from a municipal wastewater treatment plant is involved in sludge foaming.</title>
        <authorList>
            <person name="Song Y."/>
            <person name="Liu S.-J."/>
        </authorList>
    </citation>
    <scope>NUCLEOTIDE SEQUENCE</scope>
    <source>
        <strain evidence="2">DSM 43998</strain>
    </source>
</reference>
<dbReference type="InterPro" id="IPR036388">
    <property type="entry name" value="WH-like_DNA-bd_sf"/>
</dbReference>
<keyword evidence="3" id="KW-1185">Reference proteome</keyword>
<dbReference type="Pfam" id="PF00196">
    <property type="entry name" value="GerE"/>
    <property type="match status" value="1"/>
</dbReference>
<dbReference type="SUPFAM" id="SSF46894">
    <property type="entry name" value="C-terminal effector domain of the bipartite response regulators"/>
    <property type="match status" value="1"/>
</dbReference>
<protein>
    <submittedName>
        <fullName evidence="2">LuxR C-terminal-related transcriptional regulator</fullName>
    </submittedName>
</protein>
<feature type="domain" description="HTH luxR-type" evidence="1">
    <location>
        <begin position="8"/>
        <end position="78"/>
    </location>
</feature>
<evidence type="ECO:0000313" key="2">
    <source>
        <dbReference type="EMBL" id="QXQ12509.1"/>
    </source>
</evidence>
<dbReference type="SMART" id="SM00421">
    <property type="entry name" value="HTH_LUXR"/>
    <property type="match status" value="1"/>
</dbReference>
<dbReference type="InterPro" id="IPR016032">
    <property type="entry name" value="Sig_transdc_resp-reg_C-effctor"/>
</dbReference>
<dbReference type="Gene3D" id="1.10.10.10">
    <property type="entry name" value="Winged helix-like DNA-binding domain superfamily/Winged helix DNA-binding domain"/>
    <property type="match status" value="1"/>
</dbReference>
<dbReference type="RefSeq" id="WP_066473739.1">
    <property type="nucleotide sequence ID" value="NZ_CBCRUZ010000023.1"/>
</dbReference>